<evidence type="ECO:0000313" key="8">
    <source>
        <dbReference type="EMBL" id="EHQ25092.1"/>
    </source>
</evidence>
<evidence type="ECO:0000256" key="4">
    <source>
        <dbReference type="ARBA" id="ARBA00023136"/>
    </source>
</evidence>
<dbReference type="Pfam" id="PF14322">
    <property type="entry name" value="SusD-like_3"/>
    <property type="match status" value="1"/>
</dbReference>
<evidence type="ECO:0000256" key="2">
    <source>
        <dbReference type="ARBA" id="ARBA00006275"/>
    </source>
</evidence>
<organism evidence="8 9">
    <name type="scientific">Mucilaginibacter paludis DSM 18603</name>
    <dbReference type="NCBI Taxonomy" id="714943"/>
    <lineage>
        <taxon>Bacteria</taxon>
        <taxon>Pseudomonadati</taxon>
        <taxon>Bacteroidota</taxon>
        <taxon>Sphingobacteriia</taxon>
        <taxon>Sphingobacteriales</taxon>
        <taxon>Sphingobacteriaceae</taxon>
        <taxon>Mucilaginibacter</taxon>
    </lineage>
</organism>
<dbReference type="Gene3D" id="1.25.40.900">
    <property type="match status" value="1"/>
</dbReference>
<name>H1YBM1_9SPHI</name>
<gene>
    <name evidence="8" type="ORF">Mucpa_0912</name>
</gene>
<evidence type="ECO:0000313" key="9">
    <source>
        <dbReference type="Proteomes" id="UP000002774"/>
    </source>
</evidence>
<evidence type="ECO:0000256" key="3">
    <source>
        <dbReference type="ARBA" id="ARBA00022729"/>
    </source>
</evidence>
<feature type="domain" description="SusD-like N-terminal" evidence="7">
    <location>
        <begin position="26"/>
        <end position="232"/>
    </location>
</feature>
<evidence type="ECO:0000256" key="1">
    <source>
        <dbReference type="ARBA" id="ARBA00004442"/>
    </source>
</evidence>
<keyword evidence="9" id="KW-1185">Reference proteome</keyword>
<keyword evidence="4" id="KW-0472">Membrane</keyword>
<keyword evidence="5" id="KW-0998">Cell outer membrane</keyword>
<accession>H1YBM1</accession>
<dbReference type="Pfam" id="PF07980">
    <property type="entry name" value="SusD_RagB"/>
    <property type="match status" value="1"/>
</dbReference>
<dbReference type="Gene3D" id="2.20.20.130">
    <property type="match status" value="1"/>
</dbReference>
<dbReference type="HOGENOM" id="CLU_015553_3_0_10"/>
<dbReference type="InterPro" id="IPR012944">
    <property type="entry name" value="SusD_RagB_dom"/>
</dbReference>
<proteinExistence type="inferred from homology"/>
<dbReference type="SUPFAM" id="SSF48452">
    <property type="entry name" value="TPR-like"/>
    <property type="match status" value="1"/>
</dbReference>
<evidence type="ECO:0008006" key="10">
    <source>
        <dbReference type="Google" id="ProtNLM"/>
    </source>
</evidence>
<dbReference type="AlphaFoldDB" id="H1YBM1"/>
<protein>
    <recommendedName>
        <fullName evidence="10">RagB/SusD domain-containing protein</fullName>
    </recommendedName>
</protein>
<evidence type="ECO:0000259" key="7">
    <source>
        <dbReference type="Pfam" id="PF14322"/>
    </source>
</evidence>
<dbReference type="Proteomes" id="UP000002774">
    <property type="component" value="Chromosome"/>
</dbReference>
<dbReference type="OrthoDB" id="653598at2"/>
<keyword evidence="3" id="KW-0732">Signal</keyword>
<dbReference type="GO" id="GO:0009279">
    <property type="term" value="C:cell outer membrane"/>
    <property type="evidence" value="ECO:0007669"/>
    <property type="project" value="UniProtKB-SubCell"/>
</dbReference>
<dbReference type="Gene3D" id="1.25.40.390">
    <property type="match status" value="1"/>
</dbReference>
<dbReference type="InterPro" id="IPR011990">
    <property type="entry name" value="TPR-like_helical_dom_sf"/>
</dbReference>
<evidence type="ECO:0000259" key="6">
    <source>
        <dbReference type="Pfam" id="PF07980"/>
    </source>
</evidence>
<dbReference type="eggNOG" id="COG1834">
    <property type="taxonomic scope" value="Bacteria"/>
</dbReference>
<dbReference type="EMBL" id="CM001403">
    <property type="protein sequence ID" value="EHQ25092.1"/>
    <property type="molecule type" value="Genomic_DNA"/>
</dbReference>
<reference evidence="8" key="1">
    <citation type="submission" date="2011-09" db="EMBL/GenBank/DDBJ databases">
        <title>The permanent draft genome of Mucilaginibacter paludis DSM 18603.</title>
        <authorList>
            <consortium name="US DOE Joint Genome Institute (JGI-PGF)"/>
            <person name="Lucas S."/>
            <person name="Han J."/>
            <person name="Lapidus A."/>
            <person name="Bruce D."/>
            <person name="Goodwin L."/>
            <person name="Pitluck S."/>
            <person name="Peters L."/>
            <person name="Kyrpides N."/>
            <person name="Mavromatis K."/>
            <person name="Ivanova N."/>
            <person name="Mikhailova N."/>
            <person name="Held B."/>
            <person name="Detter J.C."/>
            <person name="Tapia R."/>
            <person name="Han C."/>
            <person name="Land M."/>
            <person name="Hauser L."/>
            <person name="Markowitz V."/>
            <person name="Cheng J.-F."/>
            <person name="Hugenholtz P."/>
            <person name="Woyke T."/>
            <person name="Wu D."/>
            <person name="Tindall B."/>
            <person name="Brambilla E."/>
            <person name="Klenk H.-P."/>
            <person name="Eisen J.A."/>
        </authorList>
    </citation>
    <scope>NUCLEOTIDE SEQUENCE [LARGE SCALE GENOMIC DNA]</scope>
    <source>
        <strain evidence="8">DSM 18603</strain>
    </source>
</reference>
<dbReference type="RefSeq" id="WP_008504723.1">
    <property type="nucleotide sequence ID" value="NZ_CM001403.1"/>
</dbReference>
<comment type="subcellular location">
    <subcellularLocation>
        <location evidence="1">Cell outer membrane</location>
    </subcellularLocation>
</comment>
<dbReference type="PROSITE" id="PS51257">
    <property type="entry name" value="PROKAR_LIPOPROTEIN"/>
    <property type="match status" value="1"/>
</dbReference>
<sequence length="458" mass="51720">MKKTFIHRSFIVLSIVLAWFMAGCKKYLDEKSSKKLVIPSNLTDLQALLDNYSTMNYSGANSHEESTNDYYLTDADYTALYSIFDQSMYTWQKEHLFDIGANGNDWSYTYRAVYFSNSVLDELNQIARTSANQTNWDNIKGQALVFRANRFLDALSIWSLAYDQTTAATDLGIPLRLDPDFNEKTVRASVQQSYQQVISDIRTAIPILPVTPASVLRPSKPAAYALLARTYLWMRDYTRAGLYADSSLQLYNKLLDYNTLIPTDGYPVKDLNAETLFERASALSDPLNNSVAKIDPLLYQSYASNDLRKMIFFKANTDGSVGFKGCYVGNATLFTGIATDEVYLTRAEYYARQNNVTAAMADLNTLLSKRWKTGKFIALTAATPADALTLILQERRKELLMRGLRWMDIKRLNKEGASISLQRTVNGQAYNLPAGDFRFALPIPDDIISLAGITQNYR</sequence>
<feature type="domain" description="RagB/SusD" evidence="6">
    <location>
        <begin position="341"/>
        <end position="424"/>
    </location>
</feature>
<dbReference type="InterPro" id="IPR033985">
    <property type="entry name" value="SusD-like_N"/>
</dbReference>
<dbReference type="STRING" id="714943.Mucpa_0912"/>
<comment type="similarity">
    <text evidence="2">Belongs to the SusD family.</text>
</comment>
<evidence type="ECO:0000256" key="5">
    <source>
        <dbReference type="ARBA" id="ARBA00023237"/>
    </source>
</evidence>